<dbReference type="eggNOG" id="COG0849">
    <property type="taxonomic scope" value="Bacteria"/>
</dbReference>
<dbReference type="GO" id="GO:0003723">
    <property type="term" value="F:RNA binding"/>
    <property type="evidence" value="ECO:0007669"/>
    <property type="project" value="UniProtKB-KW"/>
</dbReference>
<accession>A4J496</accession>
<dbReference type="PROSITE" id="PS50889">
    <property type="entry name" value="S4"/>
    <property type="match status" value="1"/>
</dbReference>
<protein>
    <submittedName>
        <fullName evidence="3">FtsA related protein, predicted ATPase of the HSP70 family</fullName>
    </submittedName>
</protein>
<gene>
    <name evidence="3" type="ordered locus">Dred_1368</name>
</gene>
<organism evidence="3 4">
    <name type="scientific">Desulforamulus reducens (strain ATCC BAA-1160 / DSM 100696 / MI-1)</name>
    <name type="common">Desulfotomaculum reducens</name>
    <dbReference type="NCBI Taxonomy" id="349161"/>
    <lineage>
        <taxon>Bacteria</taxon>
        <taxon>Bacillati</taxon>
        <taxon>Bacillota</taxon>
        <taxon>Clostridia</taxon>
        <taxon>Eubacteriales</taxon>
        <taxon>Peptococcaceae</taxon>
        <taxon>Desulforamulus</taxon>
    </lineage>
</organism>
<dbReference type="InterPro" id="IPR050696">
    <property type="entry name" value="FtsA/MreB"/>
</dbReference>
<dbReference type="SMART" id="SM00842">
    <property type="entry name" value="FtsA"/>
    <property type="match status" value="1"/>
</dbReference>
<dbReference type="Pfam" id="PF14450">
    <property type="entry name" value="FtsA"/>
    <property type="match status" value="1"/>
</dbReference>
<evidence type="ECO:0000313" key="4">
    <source>
        <dbReference type="Proteomes" id="UP000001556"/>
    </source>
</evidence>
<feature type="domain" description="SHS2" evidence="2">
    <location>
        <begin position="12"/>
        <end position="209"/>
    </location>
</feature>
<keyword evidence="4" id="KW-1185">Reference proteome</keyword>
<name>A4J496_DESRM</name>
<dbReference type="OrthoDB" id="9768127at2"/>
<dbReference type="InterPro" id="IPR043129">
    <property type="entry name" value="ATPase_NBD"/>
</dbReference>
<dbReference type="AlphaFoldDB" id="A4J496"/>
<dbReference type="RefSeq" id="WP_011877719.1">
    <property type="nucleotide sequence ID" value="NC_009253.1"/>
</dbReference>
<dbReference type="STRING" id="349161.Dred_1368"/>
<dbReference type="GO" id="GO:0051301">
    <property type="term" value="P:cell division"/>
    <property type="evidence" value="ECO:0007669"/>
    <property type="project" value="InterPro"/>
</dbReference>
<dbReference type="SUPFAM" id="SSF53067">
    <property type="entry name" value="Actin-like ATPase domain"/>
    <property type="match status" value="2"/>
</dbReference>
<dbReference type="Proteomes" id="UP000001556">
    <property type="component" value="Chromosome"/>
</dbReference>
<dbReference type="EMBL" id="CP000612">
    <property type="protein sequence ID" value="ABO49899.1"/>
    <property type="molecule type" value="Genomic_DNA"/>
</dbReference>
<dbReference type="Gene3D" id="3.30.420.40">
    <property type="match status" value="2"/>
</dbReference>
<reference evidence="3 4" key="1">
    <citation type="submission" date="2007-03" db="EMBL/GenBank/DDBJ databases">
        <title>Complete sequence of Desulfotomaculum reducens MI-1.</title>
        <authorList>
            <consortium name="US DOE Joint Genome Institute"/>
            <person name="Copeland A."/>
            <person name="Lucas S."/>
            <person name="Lapidus A."/>
            <person name="Barry K."/>
            <person name="Detter J.C."/>
            <person name="Glavina del Rio T."/>
            <person name="Hammon N."/>
            <person name="Israni S."/>
            <person name="Dalin E."/>
            <person name="Tice H."/>
            <person name="Pitluck S."/>
            <person name="Sims D."/>
            <person name="Brettin T."/>
            <person name="Bruce D."/>
            <person name="Han C."/>
            <person name="Tapia R."/>
            <person name="Schmutz J."/>
            <person name="Larimer F."/>
            <person name="Land M."/>
            <person name="Hauser L."/>
            <person name="Kyrpides N."/>
            <person name="Kim E."/>
            <person name="Tebo B.M."/>
            <person name="Richardson P."/>
        </authorList>
    </citation>
    <scope>NUCLEOTIDE SEQUENCE [LARGE SCALE GENOMIC DNA]</scope>
    <source>
        <strain evidence="3 4">MI-1</strain>
    </source>
</reference>
<dbReference type="InterPro" id="IPR003494">
    <property type="entry name" value="SHS2_FtsA"/>
</dbReference>
<dbReference type="PANTHER" id="PTHR32432:SF3">
    <property type="entry name" value="ETHANOLAMINE UTILIZATION PROTEIN EUTJ"/>
    <property type="match status" value="1"/>
</dbReference>
<sequence>MSKITFDENNTLFALDIGTRTVIGLVVSVNEGNIKILAQTMVEHQSRSMLDGQIHDIPQVAEAVQRVKADLEKQVKFKLKKVALAAAGRSLKTSRYRVDQELVEDIEIDLVMINTLELLGVQGAQEQLEKEVKQEQEKYYCVGHSVLGYYLNDYGIANLEGHRGKKIGADILATFLPSSVVTSLYAVLARVNLEPLYLTLEPIAASEVIIPKQLRLLNLALVDVGAGTSDIAISQNGSITAYGMVPMAGDEITEVLVESLMVDFMTAEQIKRRLSKGKEIHYQDILGIEYTTTCEEIKEIIEPVVEKLAGELSRNILELNKGIPPKSVMCVGGGAQVPFLIEKIASKLNLVKQRVVIRNRSNITALVDLKKKEIAGPEGVTVVGIAASAIKKLDQKFITVHVNGQPFTLFNTRQLTVLQALGLLNFNPRDLLAKDGKDLQFSINGKTKNIYGEFGKPAVITLNGQPANLQTEVRDNDVILVEKAVHGRDAVITIGALLEEYEGVIGVKLNGEPVAPQQVISQGDRVEIEFAPEEKTTNLELVPENVPIKDEKNSIKVTVNGQCIEMKGKNEYILIDIFNYYEIDRTKSSGLVEITRNGQGAEYTEVLQNGDIIEIRC</sequence>
<dbReference type="PANTHER" id="PTHR32432">
    <property type="entry name" value="CELL DIVISION PROTEIN FTSA-RELATED"/>
    <property type="match status" value="1"/>
</dbReference>
<evidence type="ECO:0000259" key="2">
    <source>
        <dbReference type="SMART" id="SM00842"/>
    </source>
</evidence>
<proteinExistence type="predicted"/>
<dbReference type="HOGENOM" id="CLU_010661_1_0_9"/>
<keyword evidence="1" id="KW-0694">RNA-binding</keyword>
<dbReference type="CDD" id="cd24004">
    <property type="entry name" value="ASKHA_NBD_PilM-like"/>
    <property type="match status" value="1"/>
</dbReference>
<evidence type="ECO:0000256" key="1">
    <source>
        <dbReference type="PROSITE-ProRule" id="PRU00182"/>
    </source>
</evidence>
<dbReference type="KEGG" id="drm:Dred_1368"/>
<evidence type="ECO:0000313" key="3">
    <source>
        <dbReference type="EMBL" id="ABO49899.1"/>
    </source>
</evidence>